<protein>
    <recommendedName>
        <fullName evidence="5">Molecular chaperone DnaJ</fullName>
    </recommendedName>
</protein>
<evidence type="ECO:0000313" key="4">
    <source>
        <dbReference type="Proteomes" id="UP000608513"/>
    </source>
</evidence>
<dbReference type="RefSeq" id="WP_187077373.1">
    <property type="nucleotide sequence ID" value="NZ_JACORT010000007.1"/>
</dbReference>
<keyword evidence="4" id="KW-1185">Reference proteome</keyword>
<reference evidence="3" key="1">
    <citation type="submission" date="2020-08" db="EMBL/GenBank/DDBJ databases">
        <title>Ramlibacter sp. USB13 16S ribosomal RNA gene genome sequencing and assembly.</title>
        <authorList>
            <person name="Kang M."/>
        </authorList>
    </citation>
    <scope>NUCLEOTIDE SEQUENCE</scope>
    <source>
        <strain evidence="3">USB13</strain>
    </source>
</reference>
<feature type="region of interest" description="Disordered" evidence="2">
    <location>
        <begin position="121"/>
        <end position="141"/>
    </location>
</feature>
<dbReference type="EMBL" id="JACORT010000007">
    <property type="protein sequence ID" value="MBC5784626.1"/>
    <property type="molecule type" value="Genomic_DNA"/>
</dbReference>
<evidence type="ECO:0000313" key="3">
    <source>
        <dbReference type="EMBL" id="MBC5784626.1"/>
    </source>
</evidence>
<feature type="coiled-coil region" evidence="1">
    <location>
        <begin position="260"/>
        <end position="326"/>
    </location>
</feature>
<accession>A0A923MTB1</accession>
<evidence type="ECO:0000256" key="2">
    <source>
        <dbReference type="SAM" id="MobiDB-lite"/>
    </source>
</evidence>
<evidence type="ECO:0000256" key="1">
    <source>
        <dbReference type="SAM" id="Coils"/>
    </source>
</evidence>
<evidence type="ECO:0008006" key="5">
    <source>
        <dbReference type="Google" id="ProtNLM"/>
    </source>
</evidence>
<comment type="caution">
    <text evidence="3">The sequence shown here is derived from an EMBL/GenBank/DDBJ whole genome shotgun (WGS) entry which is preliminary data.</text>
</comment>
<dbReference type="AlphaFoldDB" id="A0A923MTB1"/>
<organism evidence="3 4">
    <name type="scientific">Ramlibacter cellulosilyticus</name>
    <dbReference type="NCBI Taxonomy" id="2764187"/>
    <lineage>
        <taxon>Bacteria</taxon>
        <taxon>Pseudomonadati</taxon>
        <taxon>Pseudomonadota</taxon>
        <taxon>Betaproteobacteria</taxon>
        <taxon>Burkholderiales</taxon>
        <taxon>Comamonadaceae</taxon>
        <taxon>Ramlibacter</taxon>
    </lineage>
</organism>
<keyword evidence="1" id="KW-0175">Coiled coil</keyword>
<sequence>MGMSRAQLPVGASIVRGAPGPVQEQAQSRFDALVQEVARWRAAVQEWKDRTTRYHQAVEPVRRELHAAWRQWVLALDDASLQPGLSRTERARLDELVRDTAAALLELDDDAELAAIASRHAEDTASAVPRQDDAAPPLGGHGLLEDLAQAWEQEAAAAAAQRAAWAAQRRAASAAKRRKKEEQEVSQSLRDVYRRVASALHPDREPDAQRRAHKTALMQHANQAYADEDLLALLELQLQAEQVDAARAAPVDGRRLQHYVTVLQEQVAELQAEAHRLEAAFRAATGLPAGSGLQPRKADRVISSEAQRLRGELQDVRRQVRSLTDLDAVKAWLKG</sequence>
<proteinExistence type="predicted"/>
<name>A0A923MTB1_9BURK</name>
<gene>
    <name evidence="3" type="ORF">H8N03_16885</name>
</gene>
<dbReference type="Proteomes" id="UP000608513">
    <property type="component" value="Unassembled WGS sequence"/>
</dbReference>